<comment type="caution">
    <text evidence="1">The sequence shown here is derived from an EMBL/GenBank/DDBJ whole genome shotgun (WGS) entry which is preliminary data.</text>
</comment>
<evidence type="ECO:0000313" key="1">
    <source>
        <dbReference type="EMBL" id="RDC59785.1"/>
    </source>
</evidence>
<accession>A0A369Q8B8</accession>
<dbReference type="AlphaFoldDB" id="A0A369Q8B8"/>
<dbReference type="EMBL" id="QBKA01000002">
    <property type="protein sequence ID" value="RDC59785.1"/>
    <property type="molecule type" value="Genomic_DNA"/>
</dbReference>
<organism evidence="1 2">
    <name type="scientific">Alteripontixanthobacter maritimus</name>
    <dbReference type="NCBI Taxonomy" id="2161824"/>
    <lineage>
        <taxon>Bacteria</taxon>
        <taxon>Pseudomonadati</taxon>
        <taxon>Pseudomonadota</taxon>
        <taxon>Alphaproteobacteria</taxon>
        <taxon>Sphingomonadales</taxon>
        <taxon>Erythrobacteraceae</taxon>
        <taxon>Alteripontixanthobacter</taxon>
    </lineage>
</organism>
<dbReference type="OrthoDB" id="982480at2"/>
<dbReference type="RefSeq" id="WP_115366084.1">
    <property type="nucleotide sequence ID" value="NZ_QBKA01000002.1"/>
</dbReference>
<evidence type="ECO:0000313" key="2">
    <source>
        <dbReference type="Proteomes" id="UP000253727"/>
    </source>
</evidence>
<protein>
    <recommendedName>
        <fullName evidence="3">HK97 gp10 family phage protein</fullName>
    </recommendedName>
</protein>
<evidence type="ECO:0008006" key="3">
    <source>
        <dbReference type="Google" id="ProtNLM"/>
    </source>
</evidence>
<proteinExistence type="predicted"/>
<sequence>MNDNRKFVADVAAFADKTADQMLRVAKQSIQDVVKQAQTPVGKGGDMPVDKGFLRNSLVTSVRGSTAGEGASSFVLGLSSMELGDPFSVAWTADYAIPRHYAVGVGQGGGLWRDKAAQRWPGYVAKNARMVR</sequence>
<reference evidence="1 2" key="1">
    <citation type="submission" date="2018-04" db="EMBL/GenBank/DDBJ databases">
        <title>Altererythrobacter sp. HME9302 genome sequencing and assembly.</title>
        <authorList>
            <person name="Kang H."/>
            <person name="Kim H."/>
            <person name="Joh K."/>
        </authorList>
    </citation>
    <scope>NUCLEOTIDE SEQUENCE [LARGE SCALE GENOMIC DNA]</scope>
    <source>
        <strain evidence="1 2">HME9302</strain>
    </source>
</reference>
<keyword evidence="2" id="KW-1185">Reference proteome</keyword>
<dbReference type="Proteomes" id="UP000253727">
    <property type="component" value="Unassembled WGS sequence"/>
</dbReference>
<name>A0A369Q8B8_9SPHN</name>
<gene>
    <name evidence="1" type="ORF">HME9302_00980</name>
</gene>